<comment type="caution">
    <text evidence="1">The sequence shown here is derived from an EMBL/GenBank/DDBJ whole genome shotgun (WGS) entry which is preliminary data.</text>
</comment>
<dbReference type="AlphaFoldDB" id="A0A0H1BB32"/>
<reference evidence="2" key="1">
    <citation type="journal article" date="2015" name="PLoS Genet.">
        <title>The dynamic genome and transcriptome of the human fungal pathogen Blastomyces and close relative Emmonsia.</title>
        <authorList>
            <person name="Munoz J.F."/>
            <person name="Gauthier G.M."/>
            <person name="Desjardins C.A."/>
            <person name="Gallo J.E."/>
            <person name="Holder J."/>
            <person name="Sullivan T.D."/>
            <person name="Marty A.J."/>
            <person name="Carmen J.C."/>
            <person name="Chen Z."/>
            <person name="Ding L."/>
            <person name="Gujja S."/>
            <person name="Magrini V."/>
            <person name="Misas E."/>
            <person name="Mitreva M."/>
            <person name="Priest M."/>
            <person name="Saif S."/>
            <person name="Whiston E.A."/>
            <person name="Young S."/>
            <person name="Zeng Q."/>
            <person name="Goldman W.E."/>
            <person name="Mardis E.R."/>
            <person name="Taylor J.W."/>
            <person name="McEwen J.G."/>
            <person name="Clay O.K."/>
            <person name="Klein B.S."/>
            <person name="Cuomo C.A."/>
        </authorList>
    </citation>
    <scope>NUCLEOTIDE SEQUENCE [LARGE SCALE GENOMIC DNA]</scope>
    <source>
        <strain evidence="2">UAMH 139</strain>
    </source>
</reference>
<organism evidence="1 2">
    <name type="scientific">Blastomyces silverae</name>
    <dbReference type="NCBI Taxonomy" id="2060906"/>
    <lineage>
        <taxon>Eukaryota</taxon>
        <taxon>Fungi</taxon>
        <taxon>Dikarya</taxon>
        <taxon>Ascomycota</taxon>
        <taxon>Pezizomycotina</taxon>
        <taxon>Eurotiomycetes</taxon>
        <taxon>Eurotiomycetidae</taxon>
        <taxon>Onygenales</taxon>
        <taxon>Ajellomycetaceae</taxon>
        <taxon>Blastomyces</taxon>
    </lineage>
</organism>
<feature type="non-terminal residue" evidence="1">
    <location>
        <position position="1"/>
    </location>
</feature>
<accession>A0A0H1BB32</accession>
<gene>
    <name evidence="1" type="ORF">EMPG_10182</name>
</gene>
<proteinExistence type="predicted"/>
<sequence>SDTCSWVSGIRVQRFTSEGLSLISNHFSDWIFLIQVSLVKMPPFEMFHEL</sequence>
<protein>
    <submittedName>
        <fullName evidence="1">Uncharacterized protein</fullName>
    </submittedName>
</protein>
<name>A0A0H1BB32_9EURO</name>
<evidence type="ECO:0000313" key="2">
    <source>
        <dbReference type="Proteomes" id="UP000053573"/>
    </source>
</evidence>
<evidence type="ECO:0000313" key="1">
    <source>
        <dbReference type="EMBL" id="KLJ06421.1"/>
    </source>
</evidence>
<keyword evidence="2" id="KW-1185">Reference proteome</keyword>
<dbReference type="Proteomes" id="UP000053573">
    <property type="component" value="Unassembled WGS sequence"/>
</dbReference>
<dbReference type="EMBL" id="LDEV01003127">
    <property type="protein sequence ID" value="KLJ06421.1"/>
    <property type="molecule type" value="Genomic_DNA"/>
</dbReference>